<feature type="transmembrane region" description="Helical" evidence="1">
    <location>
        <begin position="186"/>
        <end position="204"/>
    </location>
</feature>
<dbReference type="RefSeq" id="WP_074481921.1">
    <property type="nucleotide sequence ID" value="NZ_FNJK01000002.1"/>
</dbReference>
<evidence type="ECO:0000256" key="1">
    <source>
        <dbReference type="SAM" id="Phobius"/>
    </source>
</evidence>
<gene>
    <name evidence="2" type="ORF">SAMN05216347_102128</name>
</gene>
<reference evidence="2 3" key="1">
    <citation type="submission" date="2016-10" db="EMBL/GenBank/DDBJ databases">
        <authorList>
            <person name="de Groot N.N."/>
        </authorList>
    </citation>
    <scope>NUCLEOTIDE SEQUENCE [LARGE SCALE GENOMIC DNA]</scope>
    <source>
        <strain evidence="2 3">Sb04</strain>
    </source>
</reference>
<keyword evidence="1" id="KW-1133">Transmembrane helix</keyword>
<feature type="transmembrane region" description="Helical" evidence="1">
    <location>
        <begin position="93"/>
        <end position="118"/>
    </location>
</feature>
<feature type="transmembrane region" description="Helical" evidence="1">
    <location>
        <begin position="69"/>
        <end position="87"/>
    </location>
</feature>
<keyword evidence="1" id="KW-0472">Membrane</keyword>
<accession>A0A1H0LYE8</accession>
<dbReference type="EMBL" id="FNJK01000002">
    <property type="protein sequence ID" value="SDO73134.1"/>
    <property type="molecule type" value="Genomic_DNA"/>
</dbReference>
<dbReference type="OrthoDB" id="9768405at2"/>
<evidence type="ECO:0000313" key="2">
    <source>
        <dbReference type="EMBL" id="SDO73134.1"/>
    </source>
</evidence>
<keyword evidence="1" id="KW-0812">Transmembrane</keyword>
<feature type="transmembrane region" description="Helical" evidence="1">
    <location>
        <begin position="253"/>
        <end position="272"/>
    </location>
</feature>
<keyword evidence="2" id="KW-0808">Transferase</keyword>
<dbReference type="Proteomes" id="UP000183816">
    <property type="component" value="Unassembled WGS sequence"/>
</dbReference>
<feature type="transmembrane region" description="Helical" evidence="1">
    <location>
        <begin position="278"/>
        <end position="300"/>
    </location>
</feature>
<feature type="transmembrane region" description="Helical" evidence="1">
    <location>
        <begin position="130"/>
        <end position="146"/>
    </location>
</feature>
<name>A0A1H0LYE8_STREI</name>
<evidence type="ECO:0000313" key="3">
    <source>
        <dbReference type="Proteomes" id="UP000183816"/>
    </source>
</evidence>
<proteinExistence type="predicted"/>
<organism evidence="2 3">
    <name type="scientific">Streptococcus equinus</name>
    <name type="common">Streptococcus bovis</name>
    <dbReference type="NCBI Taxonomy" id="1335"/>
    <lineage>
        <taxon>Bacteria</taxon>
        <taxon>Bacillati</taxon>
        <taxon>Bacillota</taxon>
        <taxon>Bacilli</taxon>
        <taxon>Lactobacillales</taxon>
        <taxon>Streptococcaceae</taxon>
        <taxon>Streptococcus</taxon>
    </lineage>
</organism>
<sequence length="521" mass="61429">MEQLIKNGSKKYLGVFVVLFQQLITLLLLFYDEKIDGLIFSEKFAIITILLDGIFVWLASVLRQDKDSIFKKIIFIISLTIWQYYFTISNHDVFNIVGILFQPLLMYGYTVEIINLILYNQKDFKRKFDTVLISSILVTILCYFINPSLFNLLYFFIFVLLHFYPLLLLVVYHSHFKQVISPVKKSCLYFAILLLFILSTEFYGDVHGVSPIYTNLGWYLFPSILGVIYYFRTIHDKLRLEIKRCWGDYRPRVEVSLIFFIIVWIIVIRFFITDFLLFFVVTSINVLFILMVLSWSIYYISKMNERVMLIDGQRLSRFMKTEESVRQDFSNYLHDDILQNIIAVKNLLALENQKLASQYVVEELNDLVVSIRNEIDSYHPILLPEKNLKDNYQMLLAELVQKRKSSRQIIFNCSDDLYLLPPYDVMVYRFLKELTNNAIKYATNDSIDLSLDIQSDTIVIKQWNECLCHRESITFGRGFKSIEETLSAFGGNISVRISDNIFVVKILLPVDWKLCYENFID</sequence>
<feature type="transmembrane region" description="Helical" evidence="1">
    <location>
        <begin position="216"/>
        <end position="232"/>
    </location>
</feature>
<feature type="transmembrane region" description="Helical" evidence="1">
    <location>
        <begin position="152"/>
        <end position="174"/>
    </location>
</feature>
<dbReference type="InterPro" id="IPR036890">
    <property type="entry name" value="HATPase_C_sf"/>
</dbReference>
<keyword evidence="2" id="KW-0418">Kinase</keyword>
<dbReference type="AlphaFoldDB" id="A0A1H0LYE8"/>
<feature type="transmembrane region" description="Helical" evidence="1">
    <location>
        <begin position="43"/>
        <end position="62"/>
    </location>
</feature>
<dbReference type="GO" id="GO:0016301">
    <property type="term" value="F:kinase activity"/>
    <property type="evidence" value="ECO:0007669"/>
    <property type="project" value="UniProtKB-KW"/>
</dbReference>
<dbReference type="SUPFAM" id="SSF55874">
    <property type="entry name" value="ATPase domain of HSP90 chaperone/DNA topoisomerase II/histidine kinase"/>
    <property type="match status" value="1"/>
</dbReference>
<dbReference type="Gene3D" id="3.30.565.10">
    <property type="entry name" value="Histidine kinase-like ATPase, C-terminal domain"/>
    <property type="match status" value="1"/>
</dbReference>
<protein>
    <submittedName>
        <fullName evidence="2">Two-component system, NarL family, secretion system sensor histidine kinase SalK</fullName>
    </submittedName>
</protein>
<feature type="transmembrane region" description="Helical" evidence="1">
    <location>
        <begin position="12"/>
        <end position="31"/>
    </location>
</feature>